<dbReference type="InterPro" id="IPR018061">
    <property type="entry name" value="Retropepsins"/>
</dbReference>
<sequence length="95" mass="10599">MEILIGKEEYPIRALVETGSELNIIPEEAEIKYSLKKLNMKLRGIGDHTTSLVAISQYTPIILASGEETQINFLISKGSVHTVLGRQQYQARILS</sequence>
<evidence type="ECO:0000313" key="4">
    <source>
        <dbReference type="Proteomes" id="UP000765509"/>
    </source>
</evidence>
<dbReference type="OrthoDB" id="5535068at2759"/>
<evidence type="ECO:0000259" key="2">
    <source>
        <dbReference type="Pfam" id="PF00077"/>
    </source>
</evidence>
<name>A0A9Q3D2E7_9BASI</name>
<dbReference type="Pfam" id="PF00077">
    <property type="entry name" value="RVP"/>
    <property type="match status" value="1"/>
</dbReference>
<dbReference type="GO" id="GO:0016787">
    <property type="term" value="F:hydrolase activity"/>
    <property type="evidence" value="ECO:0007669"/>
    <property type="project" value="UniProtKB-KW"/>
</dbReference>
<accession>A0A9Q3D2E7</accession>
<organism evidence="3 4">
    <name type="scientific">Austropuccinia psidii MF-1</name>
    <dbReference type="NCBI Taxonomy" id="1389203"/>
    <lineage>
        <taxon>Eukaryota</taxon>
        <taxon>Fungi</taxon>
        <taxon>Dikarya</taxon>
        <taxon>Basidiomycota</taxon>
        <taxon>Pucciniomycotina</taxon>
        <taxon>Pucciniomycetes</taxon>
        <taxon>Pucciniales</taxon>
        <taxon>Sphaerophragmiaceae</taxon>
        <taxon>Austropuccinia</taxon>
    </lineage>
</organism>
<dbReference type="EMBL" id="AVOT02013190">
    <property type="protein sequence ID" value="MBW0495601.1"/>
    <property type="molecule type" value="Genomic_DNA"/>
</dbReference>
<keyword evidence="4" id="KW-1185">Reference proteome</keyword>
<keyword evidence="1" id="KW-0378">Hydrolase</keyword>
<protein>
    <recommendedName>
        <fullName evidence="2">Retropepsins domain-containing protein</fullName>
    </recommendedName>
</protein>
<dbReference type="Proteomes" id="UP000765509">
    <property type="component" value="Unassembled WGS sequence"/>
</dbReference>
<evidence type="ECO:0000256" key="1">
    <source>
        <dbReference type="ARBA" id="ARBA00022801"/>
    </source>
</evidence>
<dbReference type="AlphaFoldDB" id="A0A9Q3D2E7"/>
<reference evidence="3" key="1">
    <citation type="submission" date="2021-03" db="EMBL/GenBank/DDBJ databases">
        <title>Draft genome sequence of rust myrtle Austropuccinia psidii MF-1, a brazilian biotype.</title>
        <authorList>
            <person name="Quecine M.C."/>
            <person name="Pachon D.M.R."/>
            <person name="Bonatelli M.L."/>
            <person name="Correr F.H."/>
            <person name="Franceschini L.M."/>
            <person name="Leite T.F."/>
            <person name="Margarido G.R.A."/>
            <person name="Almeida C.A."/>
            <person name="Ferrarezi J.A."/>
            <person name="Labate C.A."/>
        </authorList>
    </citation>
    <scope>NUCLEOTIDE SEQUENCE</scope>
    <source>
        <strain evidence="3">MF-1</strain>
    </source>
</reference>
<evidence type="ECO:0000313" key="3">
    <source>
        <dbReference type="EMBL" id="MBW0495601.1"/>
    </source>
</evidence>
<dbReference type="InterPro" id="IPR021109">
    <property type="entry name" value="Peptidase_aspartic_dom_sf"/>
</dbReference>
<gene>
    <name evidence="3" type="ORF">O181_035316</name>
</gene>
<proteinExistence type="predicted"/>
<dbReference type="Gene3D" id="2.40.70.10">
    <property type="entry name" value="Acid Proteases"/>
    <property type="match status" value="1"/>
</dbReference>
<comment type="caution">
    <text evidence="3">The sequence shown here is derived from an EMBL/GenBank/DDBJ whole genome shotgun (WGS) entry which is preliminary data.</text>
</comment>
<dbReference type="SUPFAM" id="SSF50630">
    <property type="entry name" value="Acid proteases"/>
    <property type="match status" value="1"/>
</dbReference>
<feature type="domain" description="Retropepsins" evidence="2">
    <location>
        <begin position="5"/>
        <end position="87"/>
    </location>
</feature>